<gene>
    <name evidence="1" type="ORF">E4184_15800</name>
</gene>
<dbReference type="Proteomes" id="UP000501427">
    <property type="component" value="Chromosome"/>
</dbReference>
<sequence>MNPLIGIGLRPPHYDEIRQTLPGVGWLEVHSENYFERHSKGFEVLAELAGHYPVSLHGVGMSLGSADPLDPAHLRQLAALVATIAPVRVSEHLSWGSIGGRYFNDLLPMPYTREALSHMSDKVDRVQQALGRQLLIENPSSYLQLPGEMSEAAFLAELARRSGCGILLDLNNLHVSSVNHGLDCADYLAAIDLETVGEIHLAGFTDKELPQGHLYIDTHSTPVAPPVWALYRQLCQQRAIPTLIEWDLEIPPLPVLLGEAQLASEILNAAQRTSEEPAHV</sequence>
<evidence type="ECO:0000313" key="2">
    <source>
        <dbReference type="Proteomes" id="UP000501427"/>
    </source>
</evidence>
<dbReference type="EMBL" id="CP038441">
    <property type="protein sequence ID" value="QJT22734.1"/>
    <property type="molecule type" value="Genomic_DNA"/>
</dbReference>
<accession>A0A6M4YBN4</accession>
<dbReference type="InterPro" id="IPR036237">
    <property type="entry name" value="Xyl_isomerase-like_sf"/>
</dbReference>
<dbReference type="Pfam" id="PF05114">
    <property type="entry name" value="MbnB_TglH_ChrH"/>
    <property type="match status" value="1"/>
</dbReference>
<dbReference type="PANTHER" id="PTHR42194">
    <property type="entry name" value="UPF0276 PROTEIN HI_1600"/>
    <property type="match status" value="1"/>
</dbReference>
<evidence type="ECO:0000313" key="1">
    <source>
        <dbReference type="EMBL" id="QJT22734.1"/>
    </source>
</evidence>
<proteinExistence type="predicted"/>
<organism evidence="1 2">
    <name type="scientific">Aeromonas media</name>
    <dbReference type="NCBI Taxonomy" id="651"/>
    <lineage>
        <taxon>Bacteria</taxon>
        <taxon>Pseudomonadati</taxon>
        <taxon>Pseudomonadota</taxon>
        <taxon>Gammaproteobacteria</taxon>
        <taxon>Aeromonadales</taxon>
        <taxon>Aeromonadaceae</taxon>
        <taxon>Aeromonas</taxon>
    </lineage>
</organism>
<reference evidence="1 2" key="1">
    <citation type="submission" date="2019-03" db="EMBL/GenBank/DDBJ databases">
        <title>Novel transposon Tn6433 accelerates the dissemination of tet(E) in Aeromonas from aerobic biofilm under oxytetracycline stress.</title>
        <authorList>
            <person name="Shi Y."/>
            <person name="Tian Z."/>
            <person name="Zhang Y."/>
            <person name="Zhang H."/>
            <person name="Yang M."/>
        </authorList>
    </citation>
    <scope>NUCLEOTIDE SEQUENCE [LARGE SCALE GENOMIC DNA]</scope>
    <source>
        <strain evidence="1 2">T0.1-19</strain>
    </source>
</reference>
<dbReference type="RefSeq" id="WP_171276555.1">
    <property type="nucleotide sequence ID" value="NZ_CAWPJG010000001.1"/>
</dbReference>
<dbReference type="NCBIfam" id="NF003818">
    <property type="entry name" value="PRK05409.1"/>
    <property type="match status" value="1"/>
</dbReference>
<dbReference type="PANTHER" id="PTHR42194:SF1">
    <property type="entry name" value="UPF0276 PROTEIN HI_1600"/>
    <property type="match status" value="1"/>
</dbReference>
<dbReference type="InterPro" id="IPR007801">
    <property type="entry name" value="MbnB/TglH/ChrH"/>
</dbReference>
<name>A0A6M4YBN4_AERME</name>
<protein>
    <submittedName>
        <fullName evidence="1">DUF692 domain-containing protein</fullName>
    </submittedName>
</protein>
<dbReference type="SUPFAM" id="SSF51658">
    <property type="entry name" value="Xylose isomerase-like"/>
    <property type="match status" value="1"/>
</dbReference>
<dbReference type="AlphaFoldDB" id="A0A6M4YBN4"/>
<dbReference type="Gene3D" id="3.20.20.150">
    <property type="entry name" value="Divalent-metal-dependent TIM barrel enzymes"/>
    <property type="match status" value="1"/>
</dbReference>